<comment type="caution">
    <text evidence="1">Lacks conserved residue(s) required for the propagation of feature annotation.</text>
</comment>
<keyword evidence="1" id="KW-0378">Hydrolase</keyword>
<dbReference type="SMART" id="SM00235">
    <property type="entry name" value="ZnMc"/>
    <property type="match status" value="1"/>
</dbReference>
<keyword evidence="1" id="KW-0862">Zinc</keyword>
<dbReference type="AlphaFoldDB" id="A0A5B2VR72"/>
<reference evidence="4 5" key="2">
    <citation type="submission" date="2019-09" db="EMBL/GenBank/DDBJ databases">
        <authorList>
            <person name="Jin C."/>
        </authorList>
    </citation>
    <scope>NUCLEOTIDE SEQUENCE [LARGE SCALE GENOMIC DNA]</scope>
    <source>
        <strain evidence="4 5">BN140078</strain>
    </source>
</reference>
<sequence length="379" mass="43019">MNMKRNYYLKTLSLLSVLFFFSCTKDKSSDQQDNAQDGPITLKSGVVVEKKGTDYFWEGDIRLTKEQYKNLEAHGQLQAKKPDYVGAVKNAHPVYNVPFENTAQGGRTIPRAFSIYPTPYNLWAMVRIIYGSNLTLWEKQRVQSALLEMQSNTNVRFYNATCEPLVDPTYGFEYPNIEFWSTDGADVSNSYLGRVGGVQRINLADFAFNSWDNSVIIHEICHALGLRHEHTRLDRNSYVTVNTSNLTSSGLAQFSIPSTDYYQTGVYDYTSIMGYSSYTSSTSVVHNTSLPMYTRTDGTDIFQGSFLSNSDRSWINYFYLPYMARTDVYAELAPVVYWSDNTVMTPSERLDLQAYLNNGNPNPPNCCTLTNDLGKFTCP</sequence>
<protein>
    <recommendedName>
        <fullName evidence="3">Peptidase M12A domain-containing protein</fullName>
    </recommendedName>
</protein>
<comment type="cofactor">
    <cofactor evidence="1">
        <name>Zn(2+)</name>
        <dbReference type="ChEBI" id="CHEBI:29105"/>
    </cofactor>
    <text evidence="1">Binds 1 zinc ion per subunit.</text>
</comment>
<dbReference type="InterPro" id="IPR006026">
    <property type="entry name" value="Peptidase_Metallo"/>
</dbReference>
<dbReference type="PROSITE" id="PS51864">
    <property type="entry name" value="ASTACIN"/>
    <property type="match status" value="1"/>
</dbReference>
<feature type="signal peptide" evidence="2">
    <location>
        <begin position="1"/>
        <end position="24"/>
    </location>
</feature>
<accession>A0A5B2VR72</accession>
<keyword evidence="1" id="KW-0479">Metal-binding</keyword>
<proteinExistence type="predicted"/>
<dbReference type="GO" id="GO:0004222">
    <property type="term" value="F:metalloendopeptidase activity"/>
    <property type="evidence" value="ECO:0007669"/>
    <property type="project" value="UniProtKB-UniRule"/>
</dbReference>
<keyword evidence="1" id="KW-0645">Protease</keyword>
<comment type="caution">
    <text evidence="4">The sequence shown here is derived from an EMBL/GenBank/DDBJ whole genome shotgun (WGS) entry which is preliminary data.</text>
</comment>
<dbReference type="PANTHER" id="PTHR10127:SF802">
    <property type="entry name" value="ZINC METALLOPROTEINASE NAS-10"/>
    <property type="match status" value="1"/>
</dbReference>
<dbReference type="SUPFAM" id="SSF55486">
    <property type="entry name" value="Metalloproteases ('zincins'), catalytic domain"/>
    <property type="match status" value="1"/>
</dbReference>
<dbReference type="GO" id="GO:0006508">
    <property type="term" value="P:proteolysis"/>
    <property type="evidence" value="ECO:0007669"/>
    <property type="project" value="UniProtKB-KW"/>
</dbReference>
<dbReference type="PROSITE" id="PS51257">
    <property type="entry name" value="PROKAR_LIPOPROTEIN"/>
    <property type="match status" value="1"/>
</dbReference>
<dbReference type="InterPro" id="IPR001506">
    <property type="entry name" value="Peptidase_M12A"/>
</dbReference>
<feature type="binding site" evidence="1">
    <location>
        <position position="222"/>
    </location>
    <ligand>
        <name>Zn(2+)</name>
        <dbReference type="ChEBI" id="CHEBI:29105"/>
        <note>catalytic</note>
    </ligand>
</feature>
<dbReference type="InterPro" id="IPR024079">
    <property type="entry name" value="MetalloPept_cat_dom_sf"/>
</dbReference>
<dbReference type="GO" id="GO:0008270">
    <property type="term" value="F:zinc ion binding"/>
    <property type="evidence" value="ECO:0007669"/>
    <property type="project" value="UniProtKB-UniRule"/>
</dbReference>
<dbReference type="EMBL" id="VUOC01000004">
    <property type="protein sequence ID" value="KAA2240677.1"/>
    <property type="molecule type" value="Genomic_DNA"/>
</dbReference>
<feature type="chain" id="PRO_5022942862" description="Peptidase M12A domain-containing protein" evidence="2">
    <location>
        <begin position="25"/>
        <end position="379"/>
    </location>
</feature>
<feature type="active site" evidence="1">
    <location>
        <position position="219"/>
    </location>
</feature>
<name>A0A5B2VR72_9BACT</name>
<feature type="binding site" evidence="1">
    <location>
        <position position="218"/>
    </location>
    <ligand>
        <name>Zn(2+)</name>
        <dbReference type="ChEBI" id="CHEBI:29105"/>
        <note>catalytic</note>
    </ligand>
</feature>
<evidence type="ECO:0000259" key="3">
    <source>
        <dbReference type="PROSITE" id="PS51864"/>
    </source>
</evidence>
<dbReference type="RefSeq" id="WP_149841854.1">
    <property type="nucleotide sequence ID" value="NZ_VUOC01000004.1"/>
</dbReference>
<gene>
    <name evidence="4" type="ORF">F0L74_31530</name>
</gene>
<feature type="domain" description="Peptidase M12A" evidence="3">
    <location>
        <begin position="107"/>
        <end position="322"/>
    </location>
</feature>
<dbReference type="PANTHER" id="PTHR10127">
    <property type="entry name" value="DISCOIDIN, CUB, EGF, LAMININ , AND ZINC METALLOPROTEASE DOMAIN CONTAINING"/>
    <property type="match status" value="1"/>
</dbReference>
<evidence type="ECO:0000313" key="5">
    <source>
        <dbReference type="Proteomes" id="UP000324611"/>
    </source>
</evidence>
<evidence type="ECO:0000256" key="2">
    <source>
        <dbReference type="SAM" id="SignalP"/>
    </source>
</evidence>
<dbReference type="PRINTS" id="PR00480">
    <property type="entry name" value="ASTACIN"/>
</dbReference>
<evidence type="ECO:0000256" key="1">
    <source>
        <dbReference type="PROSITE-ProRule" id="PRU01211"/>
    </source>
</evidence>
<organism evidence="4 5">
    <name type="scientific">Chitinophaga agrisoli</name>
    <dbReference type="NCBI Taxonomy" id="2607653"/>
    <lineage>
        <taxon>Bacteria</taxon>
        <taxon>Pseudomonadati</taxon>
        <taxon>Bacteroidota</taxon>
        <taxon>Chitinophagia</taxon>
        <taxon>Chitinophagales</taxon>
        <taxon>Chitinophagaceae</taxon>
        <taxon>Chitinophaga</taxon>
    </lineage>
</organism>
<dbReference type="Gene3D" id="3.40.390.10">
    <property type="entry name" value="Collagenase (Catalytic Domain)"/>
    <property type="match status" value="1"/>
</dbReference>
<reference evidence="4 5" key="1">
    <citation type="submission" date="2019-09" db="EMBL/GenBank/DDBJ databases">
        <title>Chitinophaga ginsengihumi sp. nov., isolated from soil of ginseng rhizosphere.</title>
        <authorList>
            <person name="Lee J."/>
        </authorList>
    </citation>
    <scope>NUCLEOTIDE SEQUENCE [LARGE SCALE GENOMIC DNA]</scope>
    <source>
        <strain evidence="4 5">BN140078</strain>
    </source>
</reference>
<dbReference type="Pfam" id="PF01400">
    <property type="entry name" value="Astacin"/>
    <property type="match status" value="1"/>
</dbReference>
<dbReference type="Proteomes" id="UP000324611">
    <property type="component" value="Unassembled WGS sequence"/>
</dbReference>
<keyword evidence="1" id="KW-0482">Metalloprotease</keyword>
<feature type="binding site" evidence="1">
    <location>
        <position position="228"/>
    </location>
    <ligand>
        <name>Zn(2+)</name>
        <dbReference type="ChEBI" id="CHEBI:29105"/>
        <note>catalytic</note>
    </ligand>
</feature>
<evidence type="ECO:0000313" key="4">
    <source>
        <dbReference type="EMBL" id="KAA2240677.1"/>
    </source>
</evidence>
<keyword evidence="2" id="KW-0732">Signal</keyword>
<keyword evidence="5" id="KW-1185">Reference proteome</keyword>